<keyword evidence="3" id="KW-1185">Reference proteome</keyword>
<proteinExistence type="predicted"/>
<feature type="region of interest" description="Disordered" evidence="1">
    <location>
        <begin position="322"/>
        <end position="347"/>
    </location>
</feature>
<dbReference type="Proteomes" id="UP001218218">
    <property type="component" value="Unassembled WGS sequence"/>
</dbReference>
<accession>A0AAD7AHX3</accession>
<sequence length="424" mass="48071">MAENMKEGQIYCDAFEAFDAVLRESTPEMVEGWKKWVHQWESRQHKDGTESPFEVKEKGSCRKRSYCTAGREQKSSRRTHQVVANPTDAKTVDILKRWTALLRHIQGFHKLQWTYMPNLHRFLTATQHAIWDTEPEWNAEAVWLFMSSDILDATKHVKVCTVGLPAMEESLWGQGILQQINVKIHKAKIHYHYVWNTLKRLRGDRPWKKELAVLEDSNVCALTEEEAEQRLAVHNYKEIMEEGGVAHSGHLAVHVWAEQVDAQVGTVKYELLEGLRVFAHKQEDREITTSNKLIEKWAGIWLKGCVYLAREMASGMDIVVPLDDDNMGEEGEEGEEEGPPDYEDESDDKTTLFWAGRRNGAGCRDGGLGLGRVEKPVQGVVMAGRLAGVDAVTKGLGRVEKPVQGVTMAGWCFSPEMPMMAEVV</sequence>
<protein>
    <submittedName>
        <fullName evidence="2">Uncharacterized protein</fullName>
    </submittedName>
</protein>
<evidence type="ECO:0000313" key="3">
    <source>
        <dbReference type="Proteomes" id="UP001218218"/>
    </source>
</evidence>
<reference evidence="2" key="1">
    <citation type="submission" date="2023-03" db="EMBL/GenBank/DDBJ databases">
        <title>Massive genome expansion in bonnet fungi (Mycena s.s.) driven by repeated elements and novel gene families across ecological guilds.</title>
        <authorList>
            <consortium name="Lawrence Berkeley National Laboratory"/>
            <person name="Harder C.B."/>
            <person name="Miyauchi S."/>
            <person name="Viragh M."/>
            <person name="Kuo A."/>
            <person name="Thoen E."/>
            <person name="Andreopoulos B."/>
            <person name="Lu D."/>
            <person name="Skrede I."/>
            <person name="Drula E."/>
            <person name="Henrissat B."/>
            <person name="Morin E."/>
            <person name="Kohler A."/>
            <person name="Barry K."/>
            <person name="LaButti K."/>
            <person name="Morin E."/>
            <person name="Salamov A."/>
            <person name="Lipzen A."/>
            <person name="Mereny Z."/>
            <person name="Hegedus B."/>
            <person name="Baldrian P."/>
            <person name="Stursova M."/>
            <person name="Weitz H."/>
            <person name="Taylor A."/>
            <person name="Grigoriev I.V."/>
            <person name="Nagy L.G."/>
            <person name="Martin F."/>
            <person name="Kauserud H."/>
        </authorList>
    </citation>
    <scope>NUCLEOTIDE SEQUENCE</scope>
    <source>
        <strain evidence="2">CBHHK002</strain>
    </source>
</reference>
<dbReference type="EMBL" id="JARIHO010000006">
    <property type="protein sequence ID" value="KAJ7359392.1"/>
    <property type="molecule type" value="Genomic_DNA"/>
</dbReference>
<dbReference type="AlphaFoldDB" id="A0AAD7AHX3"/>
<organism evidence="2 3">
    <name type="scientific">Mycena albidolilacea</name>
    <dbReference type="NCBI Taxonomy" id="1033008"/>
    <lineage>
        <taxon>Eukaryota</taxon>
        <taxon>Fungi</taxon>
        <taxon>Dikarya</taxon>
        <taxon>Basidiomycota</taxon>
        <taxon>Agaricomycotina</taxon>
        <taxon>Agaricomycetes</taxon>
        <taxon>Agaricomycetidae</taxon>
        <taxon>Agaricales</taxon>
        <taxon>Marasmiineae</taxon>
        <taxon>Mycenaceae</taxon>
        <taxon>Mycena</taxon>
    </lineage>
</organism>
<comment type="caution">
    <text evidence="2">The sequence shown here is derived from an EMBL/GenBank/DDBJ whole genome shotgun (WGS) entry which is preliminary data.</text>
</comment>
<evidence type="ECO:0000313" key="2">
    <source>
        <dbReference type="EMBL" id="KAJ7359392.1"/>
    </source>
</evidence>
<name>A0AAD7AHX3_9AGAR</name>
<gene>
    <name evidence="2" type="ORF">DFH08DRAFT_801209</name>
</gene>
<evidence type="ECO:0000256" key="1">
    <source>
        <dbReference type="SAM" id="MobiDB-lite"/>
    </source>
</evidence>